<keyword evidence="2" id="KW-1185">Reference proteome</keyword>
<name>A0ABT6SRW3_9ACTN</name>
<reference evidence="1 2" key="1">
    <citation type="submission" date="2023-05" db="EMBL/GenBank/DDBJ databases">
        <title>Draft genome sequence of Streptomyces sp. B-S-A12 isolated from a cave soil in Thailand.</title>
        <authorList>
            <person name="Chamroensaksri N."/>
            <person name="Muangham S."/>
        </authorList>
    </citation>
    <scope>NUCLEOTIDE SEQUENCE [LARGE SCALE GENOMIC DNA]</scope>
    <source>
        <strain evidence="1 2">B-S-A12</strain>
    </source>
</reference>
<dbReference type="RefSeq" id="WP_282533907.1">
    <property type="nucleotide sequence ID" value="NZ_JASCIS010000004.1"/>
</dbReference>
<protein>
    <submittedName>
        <fullName evidence="1">Uncharacterized protein</fullName>
    </submittedName>
</protein>
<gene>
    <name evidence="1" type="ORF">QIT00_05310</name>
</gene>
<accession>A0ABT6SRW3</accession>
<proteinExistence type="predicted"/>
<dbReference type="EMBL" id="JASCIS010000004">
    <property type="protein sequence ID" value="MDI3417985.1"/>
    <property type="molecule type" value="Genomic_DNA"/>
</dbReference>
<comment type="caution">
    <text evidence="1">The sequence shown here is derived from an EMBL/GenBank/DDBJ whole genome shotgun (WGS) entry which is preliminary data.</text>
</comment>
<sequence length="51" mass="5010">MTKVAKNCLLRAGVGSAAALIVGRVNKKAAREIAVNTVGAGAAACLSSLVN</sequence>
<dbReference type="Proteomes" id="UP001237105">
    <property type="component" value="Unassembled WGS sequence"/>
</dbReference>
<organism evidence="1 2">
    <name type="scientific">Streptomyces luteolus</name>
    <dbReference type="NCBI Taxonomy" id="3043615"/>
    <lineage>
        <taxon>Bacteria</taxon>
        <taxon>Bacillati</taxon>
        <taxon>Actinomycetota</taxon>
        <taxon>Actinomycetes</taxon>
        <taxon>Kitasatosporales</taxon>
        <taxon>Streptomycetaceae</taxon>
        <taxon>Streptomyces</taxon>
    </lineage>
</organism>
<evidence type="ECO:0000313" key="1">
    <source>
        <dbReference type="EMBL" id="MDI3417985.1"/>
    </source>
</evidence>
<evidence type="ECO:0000313" key="2">
    <source>
        <dbReference type="Proteomes" id="UP001237105"/>
    </source>
</evidence>